<dbReference type="CDD" id="cd01651">
    <property type="entry name" value="RT_G2_intron"/>
    <property type="match status" value="1"/>
</dbReference>
<reference evidence="4 5" key="1">
    <citation type="submission" date="2016-10" db="EMBL/GenBank/DDBJ databases">
        <authorList>
            <person name="de Groot N.N."/>
        </authorList>
    </citation>
    <scope>NUCLEOTIDE SEQUENCE [LARGE SCALE GENOMIC DNA]</scope>
    <source>
        <strain evidence="4 5">GAS522</strain>
    </source>
</reference>
<dbReference type="InterPro" id="IPR000477">
    <property type="entry name" value="RT_dom"/>
</dbReference>
<dbReference type="NCBIfam" id="TIGR04416">
    <property type="entry name" value="group_II_RT_mat"/>
    <property type="match status" value="1"/>
</dbReference>
<feature type="region of interest" description="Disordered" evidence="2">
    <location>
        <begin position="1"/>
        <end position="51"/>
    </location>
</feature>
<feature type="domain" description="Reverse transcriptase" evidence="3">
    <location>
        <begin position="117"/>
        <end position="367"/>
    </location>
</feature>
<organism evidence="4 5">
    <name type="scientific">Bradyrhizobium lablabi</name>
    <dbReference type="NCBI Taxonomy" id="722472"/>
    <lineage>
        <taxon>Bacteria</taxon>
        <taxon>Pseudomonadati</taxon>
        <taxon>Pseudomonadota</taxon>
        <taxon>Alphaproteobacteria</taxon>
        <taxon>Hyphomicrobiales</taxon>
        <taxon>Nitrobacteraceae</taxon>
        <taxon>Bradyrhizobium</taxon>
    </lineage>
</organism>
<dbReference type="PANTHER" id="PTHR34047:SF8">
    <property type="entry name" value="PROTEIN YKFC"/>
    <property type="match status" value="1"/>
</dbReference>
<evidence type="ECO:0000313" key="4">
    <source>
        <dbReference type="EMBL" id="SEB95742.1"/>
    </source>
</evidence>
<dbReference type="OrthoDB" id="9793236at2"/>
<evidence type="ECO:0000256" key="2">
    <source>
        <dbReference type="SAM" id="MobiDB-lite"/>
    </source>
</evidence>
<comment type="similarity">
    <text evidence="1">Belongs to the bacterial reverse transcriptase family.</text>
</comment>
<evidence type="ECO:0000313" key="5">
    <source>
        <dbReference type="Proteomes" id="UP000183208"/>
    </source>
</evidence>
<dbReference type="GO" id="GO:0003964">
    <property type="term" value="F:RNA-directed DNA polymerase activity"/>
    <property type="evidence" value="ECO:0007669"/>
    <property type="project" value="UniProtKB-KW"/>
</dbReference>
<dbReference type="AlphaFoldDB" id="A0A1H4NMF8"/>
<keyword evidence="4" id="KW-0548">Nucleotidyltransferase</keyword>
<keyword evidence="4" id="KW-0695">RNA-directed DNA polymerase</keyword>
<proteinExistence type="inferred from homology"/>
<gene>
    <name evidence="4" type="ORF">SAMN05444171_0317</name>
</gene>
<keyword evidence="4" id="KW-0808">Transferase</keyword>
<name>A0A1H4NMF8_9BRAD</name>
<dbReference type="EMBL" id="FNTI01000001">
    <property type="protein sequence ID" value="SEB95742.1"/>
    <property type="molecule type" value="Genomic_DNA"/>
</dbReference>
<sequence length="491" mass="56638">MHDSEKSDSGIVVTKPTNKAGRPVAEPVEPRPGTKGNADQQSTHRAQSRARVTQALGRVRQAARQRKKEKFTALLHHISVDTLRTAFYALKRKAAPGVDGMTWQDYEADLELRIEDLHGRVLRGAYRPQPSRRAYIDKADGKQRPLAIAALEDKIVQGATVMVLNAIYEGDFVGFSYGFRPGRGPHDALDALSTAIKTRKVNWILDADIRNFFGAVSQDWLVRFVEHRIGDKRIIRLIQKWLRAGILEDGVVTVDDRGTGQGSVVSPILANIYLHYCFDLWVERWRRQEALGDMIVVRYADDLVVGFEHEGDARRFLDAMHDRLGEFALSLHPDKTRLIEFGRFAANDRKLRGLGKPETFAFLGFTFICGRSRRGNFQLQRKTRRDRMRRKLGDIKAELLRRMHQPIPEQGKWLRQVVAGHFAYYAVPTNSRALSAFRHYVTDLWRRTLRRRCQKDGFTWERMTKLVAHWLPTPRILHPWPDDRFDVRHPR</sequence>
<evidence type="ECO:0000256" key="1">
    <source>
        <dbReference type="ARBA" id="ARBA00034120"/>
    </source>
</evidence>
<dbReference type="InterPro" id="IPR030931">
    <property type="entry name" value="Group_II_RT_mat"/>
</dbReference>
<dbReference type="Pfam" id="PF00078">
    <property type="entry name" value="RVT_1"/>
    <property type="match status" value="1"/>
</dbReference>
<evidence type="ECO:0000259" key="3">
    <source>
        <dbReference type="PROSITE" id="PS50878"/>
    </source>
</evidence>
<dbReference type="PANTHER" id="PTHR34047">
    <property type="entry name" value="NUCLEAR INTRON MATURASE 1, MITOCHONDRIAL-RELATED"/>
    <property type="match status" value="1"/>
</dbReference>
<dbReference type="InterPro" id="IPR051083">
    <property type="entry name" value="GrpII_Intron_Splice-Mob/Def"/>
</dbReference>
<dbReference type="Proteomes" id="UP000183208">
    <property type="component" value="Unassembled WGS sequence"/>
</dbReference>
<dbReference type="InterPro" id="IPR043502">
    <property type="entry name" value="DNA/RNA_pol_sf"/>
</dbReference>
<dbReference type="SUPFAM" id="SSF56672">
    <property type="entry name" value="DNA/RNA polymerases"/>
    <property type="match status" value="1"/>
</dbReference>
<protein>
    <submittedName>
        <fullName evidence="4">Group II intron reverse transcriptase/maturase</fullName>
    </submittedName>
</protein>
<accession>A0A1H4NMF8</accession>
<dbReference type="PROSITE" id="PS50878">
    <property type="entry name" value="RT_POL"/>
    <property type="match status" value="1"/>
</dbReference>